<protein>
    <submittedName>
        <fullName evidence="4">Uncharacterized protein</fullName>
    </submittedName>
</protein>
<dbReference type="PANTHER" id="PTHR30121">
    <property type="entry name" value="UNCHARACTERIZED PROTEIN YJGR-RELATED"/>
    <property type="match status" value="1"/>
</dbReference>
<dbReference type="AlphaFoldDB" id="A0A1G2BVE9"/>
<gene>
    <name evidence="4" type="ORF">A3H70_05615</name>
</gene>
<dbReference type="Proteomes" id="UP000178109">
    <property type="component" value="Unassembled WGS sequence"/>
</dbReference>
<dbReference type="InterPro" id="IPR027417">
    <property type="entry name" value="P-loop_NTPase"/>
</dbReference>
<name>A0A1G2BVE9_9BACT</name>
<dbReference type="InterPro" id="IPR019476">
    <property type="entry name" value="T4SS_TraD_DNA-bd"/>
</dbReference>
<sequence length="826" mass="94172">MSFDQTLFIIIALIVFVVLLFITRSFTRRLYNRFNPFEMITLRVLLPKESLEVETRGEQKEARQMIAPIENFMANLAGLRAERGWSAWWLGRRDHFAFEIVAYQGVISFYVTLPVDLRQFVEQQLQAQYPDAYIEEREDYNIFSPQCIIAGTTLIFKKSFFFPIKTYQEMETDPLNSLTNALSKFREVKHGGAAIQYVVRSAHPRWHAPGNNLAREVRQGKKLQEAVSIVSGSITGSVIRSLLKHTDKKREEKPFAGLSKFDEEAVMRVQQKSAKMGFEVNIRIVVAAETEAQAASGLGGIVDSFSQYSGFEYGNGFKSVPARRLTPFLRDFIYRNFKEKHSAVLNTEEMASLFHFPLPITETPNILWLQAKQASSPVNMPQEGIILGHNVYRNVDTVVRLKEADRRRHLYIIGKSGVGKSVLIANMVKQDMEDGHGVCVIDPHGDLVDTVLGYVPDDRLEDIIYFDPGDMERPMGLNMLEYKYDNQKDFAVQEMIAIFMKLFPPEMIGPMFEHNMRNVMLTLMADREHPGTIVDIPRMFTDPEYQKYKIAKLADPNVRQFWEQEMAKTTDFHKSEMLGYLISKVGRFVENELMRNIIGQPQSAFDFRDVMDKKKILLINLAKGKTGEVNSSLLGLIIVAKLQMAAMTRAELPEEQRHDFYLYIDEFQNFVTDSIATILSEARKYRLDLIIAHQYVGQLVAGQDTKIRDAVFGNVGTLVSFKIGVEDAEMIAKEFAPVFNEYDVINIDKYQAYVKLLIDNAPAKPFQMQTYPPAPSNMEKVAKLKEYSRLKYGVEKSIVEADIVSRLQLGKNAIAPTSAATGESLK</sequence>
<evidence type="ECO:0000259" key="3">
    <source>
        <dbReference type="Pfam" id="PF26449"/>
    </source>
</evidence>
<keyword evidence="1" id="KW-0812">Transmembrane</keyword>
<feature type="domain" description="DUF8128" evidence="3">
    <location>
        <begin position="91"/>
        <end position="368"/>
    </location>
</feature>
<dbReference type="SUPFAM" id="SSF52540">
    <property type="entry name" value="P-loop containing nucleoside triphosphate hydrolases"/>
    <property type="match status" value="1"/>
</dbReference>
<feature type="transmembrane region" description="Helical" evidence="1">
    <location>
        <begin position="6"/>
        <end position="23"/>
    </location>
</feature>
<dbReference type="EMBL" id="MHKO01000007">
    <property type="protein sequence ID" value="OGY93018.1"/>
    <property type="molecule type" value="Genomic_DNA"/>
</dbReference>
<dbReference type="Pfam" id="PF10412">
    <property type="entry name" value="TrwB_AAD_bind"/>
    <property type="match status" value="1"/>
</dbReference>
<evidence type="ECO:0000259" key="2">
    <source>
        <dbReference type="Pfam" id="PF10412"/>
    </source>
</evidence>
<organism evidence="4 5">
    <name type="scientific">Candidatus Komeilibacteria bacterium RIFCSPLOWO2_02_FULL_48_11</name>
    <dbReference type="NCBI Taxonomy" id="1798553"/>
    <lineage>
        <taxon>Bacteria</taxon>
        <taxon>Candidatus Komeiliibacteriota</taxon>
    </lineage>
</organism>
<dbReference type="InterPro" id="IPR058441">
    <property type="entry name" value="DUF8128"/>
</dbReference>
<dbReference type="InterPro" id="IPR051162">
    <property type="entry name" value="T4SS_component"/>
</dbReference>
<reference evidence="4 5" key="1">
    <citation type="journal article" date="2016" name="Nat. Commun.">
        <title>Thousands of microbial genomes shed light on interconnected biogeochemical processes in an aquifer system.</title>
        <authorList>
            <person name="Anantharaman K."/>
            <person name="Brown C.T."/>
            <person name="Hug L.A."/>
            <person name="Sharon I."/>
            <person name="Castelle C.J."/>
            <person name="Probst A.J."/>
            <person name="Thomas B.C."/>
            <person name="Singh A."/>
            <person name="Wilkins M.J."/>
            <person name="Karaoz U."/>
            <person name="Brodie E.L."/>
            <person name="Williams K.H."/>
            <person name="Hubbard S.S."/>
            <person name="Banfield J.F."/>
        </authorList>
    </citation>
    <scope>NUCLEOTIDE SEQUENCE [LARGE SCALE GENOMIC DNA]</scope>
</reference>
<dbReference type="Gene3D" id="3.40.50.300">
    <property type="entry name" value="P-loop containing nucleotide triphosphate hydrolases"/>
    <property type="match status" value="2"/>
</dbReference>
<dbReference type="PANTHER" id="PTHR30121:SF11">
    <property type="entry name" value="AAA+ ATPASE DOMAIN-CONTAINING PROTEIN"/>
    <property type="match status" value="1"/>
</dbReference>
<evidence type="ECO:0000313" key="5">
    <source>
        <dbReference type="Proteomes" id="UP000178109"/>
    </source>
</evidence>
<dbReference type="STRING" id="1798553.A3H70_05615"/>
<feature type="domain" description="Type IV secretion system coupling protein TraD DNA-binding" evidence="2">
    <location>
        <begin position="402"/>
        <end position="749"/>
    </location>
</feature>
<evidence type="ECO:0000256" key="1">
    <source>
        <dbReference type="SAM" id="Phobius"/>
    </source>
</evidence>
<comment type="caution">
    <text evidence="4">The sequence shown here is derived from an EMBL/GenBank/DDBJ whole genome shotgun (WGS) entry which is preliminary data.</text>
</comment>
<dbReference type="Pfam" id="PF26449">
    <property type="entry name" value="DUF8128"/>
    <property type="match status" value="1"/>
</dbReference>
<keyword evidence="1" id="KW-0472">Membrane</keyword>
<accession>A0A1G2BVE9</accession>
<keyword evidence="1" id="KW-1133">Transmembrane helix</keyword>
<evidence type="ECO:0000313" key="4">
    <source>
        <dbReference type="EMBL" id="OGY93018.1"/>
    </source>
</evidence>
<proteinExistence type="predicted"/>